<evidence type="ECO:0000313" key="1">
    <source>
        <dbReference type="EMBL" id="OFW35639.1"/>
    </source>
</evidence>
<sequence>MNEIAAGIIAKMVELNKGVEGKKVMQKLVYFLQERGVPLGFKYQLYFYGPYSNELAYAVSDFESFGILVAQPAANNATAYKSGPTANIFIEANNVLVDKFKPVVEAVLHDFGRRSSSELELMATIHFIDKSMCSKNGVSEKNQVIALTKKEKKKFPEEAIGQAYEELVKTGLICD</sequence>
<proteinExistence type="predicted"/>
<dbReference type="Proteomes" id="UP000178086">
    <property type="component" value="Unassembled WGS sequence"/>
</dbReference>
<gene>
    <name evidence="1" type="ORF">A2074_01420</name>
</gene>
<reference evidence="1 2" key="1">
    <citation type="journal article" date="2016" name="Nat. Commun.">
        <title>Thousands of microbial genomes shed light on interconnected biogeochemical processes in an aquifer system.</title>
        <authorList>
            <person name="Anantharaman K."/>
            <person name="Brown C.T."/>
            <person name="Hug L.A."/>
            <person name="Sharon I."/>
            <person name="Castelle C.J."/>
            <person name="Probst A.J."/>
            <person name="Thomas B.C."/>
            <person name="Singh A."/>
            <person name="Wilkins M.J."/>
            <person name="Karaoz U."/>
            <person name="Brodie E.L."/>
            <person name="Williams K.H."/>
            <person name="Hubbard S.S."/>
            <person name="Banfield J.F."/>
        </authorList>
    </citation>
    <scope>NUCLEOTIDE SEQUENCE [LARGE SCALE GENOMIC DNA]</scope>
</reference>
<name>A0A1F2URS8_9ACTN</name>
<evidence type="ECO:0000313" key="2">
    <source>
        <dbReference type="Proteomes" id="UP000178086"/>
    </source>
</evidence>
<dbReference type="EMBL" id="MELI01000011">
    <property type="protein sequence ID" value="OFW35639.1"/>
    <property type="molecule type" value="Genomic_DNA"/>
</dbReference>
<organism evidence="1 2">
    <name type="scientific">Candidatus Aquicultor primus</name>
    <dbReference type="NCBI Taxonomy" id="1797195"/>
    <lineage>
        <taxon>Bacteria</taxon>
        <taxon>Bacillati</taxon>
        <taxon>Actinomycetota</taxon>
        <taxon>Candidatus Aquicultoria</taxon>
        <taxon>Candidatus Aquicultorales</taxon>
        <taxon>Candidatus Aquicultoraceae</taxon>
        <taxon>Candidatus Aquicultor</taxon>
    </lineage>
</organism>
<accession>A0A1F2URS8</accession>
<protein>
    <recommendedName>
        <fullName evidence="3">Antitoxin SocA-like Panacea domain-containing protein</fullName>
    </recommendedName>
</protein>
<evidence type="ECO:0008006" key="3">
    <source>
        <dbReference type="Google" id="ProtNLM"/>
    </source>
</evidence>
<comment type="caution">
    <text evidence="1">The sequence shown here is derived from an EMBL/GenBank/DDBJ whole genome shotgun (WGS) entry which is preliminary data.</text>
</comment>
<dbReference type="AlphaFoldDB" id="A0A1F2URS8"/>